<geneLocation type="mitochondrion" evidence="14"/>
<feature type="transmembrane region" description="Helical" evidence="13">
    <location>
        <begin position="93"/>
        <end position="111"/>
    </location>
</feature>
<accession>A0A222UB35</accession>
<reference evidence="14" key="1">
    <citation type="submission" date="2016-12" db="EMBL/GenBank/DDBJ databases">
        <title>Hypogymnia vittata mitochonrial genome annotation.</title>
        <authorList>
            <person name="Theobald E.M."/>
            <person name="Keepers K.G."/>
            <person name="Pogoda C.S."/>
            <person name="Kane N.C."/>
            <person name="Lendermer J.C."/>
            <person name="Tripp E.A."/>
            <person name="Persinger J."/>
        </authorList>
    </citation>
    <scope>NUCLEOTIDE SEQUENCE</scope>
</reference>
<dbReference type="GO" id="GO:0045259">
    <property type="term" value="C:proton-transporting ATP synthase complex"/>
    <property type="evidence" value="ECO:0007669"/>
    <property type="project" value="UniProtKB-KW"/>
</dbReference>
<dbReference type="Gene3D" id="1.20.120.220">
    <property type="entry name" value="ATP synthase, F0 complex, subunit A"/>
    <property type="match status" value="1"/>
</dbReference>
<keyword evidence="8 13" id="KW-1133">Transmembrane helix</keyword>
<dbReference type="CDD" id="cd00310">
    <property type="entry name" value="ATP-synt_Fo_a_6"/>
    <property type="match status" value="1"/>
</dbReference>
<dbReference type="InterPro" id="IPR035908">
    <property type="entry name" value="F0_ATP_A_sf"/>
</dbReference>
<dbReference type="PANTHER" id="PTHR11410:SF0">
    <property type="entry name" value="ATP SYNTHASE SUBUNIT A"/>
    <property type="match status" value="1"/>
</dbReference>
<dbReference type="AlphaFoldDB" id="A0A222UB35"/>
<dbReference type="SUPFAM" id="SSF81336">
    <property type="entry name" value="F1F0 ATP synthase subunit A"/>
    <property type="match status" value="1"/>
</dbReference>
<dbReference type="GO" id="GO:0046933">
    <property type="term" value="F:proton-transporting ATP synthase activity, rotational mechanism"/>
    <property type="evidence" value="ECO:0007669"/>
    <property type="project" value="TreeGrafter"/>
</dbReference>
<evidence type="ECO:0000256" key="6">
    <source>
        <dbReference type="ARBA" id="ARBA00022692"/>
    </source>
</evidence>
<comment type="subcellular location">
    <subcellularLocation>
        <location evidence="1 12">Mitochondrion inner membrane</location>
        <topology evidence="1 12">Multi-pass membrane protein</topology>
    </subcellularLocation>
</comment>
<dbReference type="NCBIfam" id="TIGR01131">
    <property type="entry name" value="ATP_synt_6_or_A"/>
    <property type="match status" value="1"/>
</dbReference>
<dbReference type="RefSeq" id="YP_009420971.1">
    <property type="nucleotide sequence ID" value="NC_035730.1"/>
</dbReference>
<comment type="similarity">
    <text evidence="2">Belongs to the ATPase A chain family.</text>
</comment>
<dbReference type="FunFam" id="1.20.120.220:FF:000003">
    <property type="entry name" value="ATP synthase subunit a"/>
    <property type="match status" value="1"/>
</dbReference>
<gene>
    <name evidence="14" type="primary">atp6</name>
</gene>
<evidence type="ECO:0000256" key="11">
    <source>
        <dbReference type="ARBA" id="ARBA00023310"/>
    </source>
</evidence>
<dbReference type="PRINTS" id="PR00123">
    <property type="entry name" value="ATPASEA"/>
</dbReference>
<evidence type="ECO:0000256" key="2">
    <source>
        <dbReference type="ARBA" id="ARBA00006810"/>
    </source>
</evidence>
<keyword evidence="10 13" id="KW-0472">Membrane</keyword>
<sequence length="313" mass="34621">MMLLLIIYYMKNFFTTITHSTLTRNIILAALGALTFISIYIYCIMQVNNSGSSLSIYFSLGPIKSPLDQFEIRNLLSLDAPILANLHISLTNIGLYLTITASVALVLNLLATNYNKVIANSWSISQESIYATIHSIVVNQINPSKGQMYFPFIYALFIFILINNLIGMVPYSFASTSHFILTFFISFTVVLGATILGFQKHGLKFFSLFVPAGCPIGLLPLLVLIEFISYLARNVSLGLRLAANILSGHMLLNILSGFAYNIMTSGFIYFFIGLIPLAFIIAFSGLELGIAFIQAQVFVVLTSSYIKDALDLH</sequence>
<dbReference type="InterPro" id="IPR045083">
    <property type="entry name" value="ATP_synth_F0_asu_bact/mt"/>
</dbReference>
<evidence type="ECO:0000256" key="1">
    <source>
        <dbReference type="ARBA" id="ARBA00004448"/>
    </source>
</evidence>
<keyword evidence="9" id="KW-0406">Ion transport</keyword>
<evidence type="ECO:0000256" key="12">
    <source>
        <dbReference type="RuleBase" id="RU004450"/>
    </source>
</evidence>
<feature type="transmembrane region" description="Helical" evidence="13">
    <location>
        <begin position="237"/>
        <end position="260"/>
    </location>
</feature>
<name>A0A222UB35_9LECA</name>
<evidence type="ECO:0000256" key="5">
    <source>
        <dbReference type="ARBA" id="ARBA00022547"/>
    </source>
</evidence>
<keyword evidence="7" id="KW-0375">Hydrogen ion transport</keyword>
<evidence type="ECO:0000256" key="13">
    <source>
        <dbReference type="SAM" id="Phobius"/>
    </source>
</evidence>
<keyword evidence="5" id="KW-0138">CF(0)</keyword>
<feature type="transmembrane region" description="Helical" evidence="13">
    <location>
        <begin position="179"/>
        <end position="198"/>
    </location>
</feature>
<feature type="transmembrane region" description="Helical" evidence="13">
    <location>
        <begin position="205"/>
        <end position="231"/>
    </location>
</feature>
<evidence type="ECO:0000256" key="4">
    <source>
        <dbReference type="ARBA" id="ARBA00022448"/>
    </source>
</evidence>
<evidence type="ECO:0000313" key="14">
    <source>
        <dbReference type="EMBL" id="ASR12316.1"/>
    </source>
</evidence>
<evidence type="ECO:0000256" key="3">
    <source>
        <dbReference type="ARBA" id="ARBA00021312"/>
    </source>
</evidence>
<dbReference type="InterPro" id="IPR023011">
    <property type="entry name" value="ATP_synth_F0_asu_AS"/>
</dbReference>
<dbReference type="Pfam" id="PF00119">
    <property type="entry name" value="ATP-synt_A"/>
    <property type="match status" value="1"/>
</dbReference>
<protein>
    <recommendedName>
        <fullName evidence="3 12">ATP synthase subunit a</fullName>
    </recommendedName>
</protein>
<feature type="transmembrane region" description="Helical" evidence="13">
    <location>
        <begin position="21"/>
        <end position="42"/>
    </location>
</feature>
<dbReference type="PROSITE" id="PS00449">
    <property type="entry name" value="ATPASE_A"/>
    <property type="match status" value="1"/>
</dbReference>
<dbReference type="HAMAP" id="MF_01393">
    <property type="entry name" value="ATP_synth_a_bact"/>
    <property type="match status" value="1"/>
</dbReference>
<proteinExistence type="inferred from homology"/>
<keyword evidence="14" id="KW-0496">Mitochondrion</keyword>
<feature type="transmembrane region" description="Helical" evidence="13">
    <location>
        <begin position="152"/>
        <end position="173"/>
    </location>
</feature>
<dbReference type="GeneID" id="33911093"/>
<keyword evidence="6 13" id="KW-0812">Transmembrane</keyword>
<dbReference type="PANTHER" id="PTHR11410">
    <property type="entry name" value="ATP SYNTHASE SUBUNIT A"/>
    <property type="match status" value="1"/>
</dbReference>
<feature type="transmembrane region" description="Helical" evidence="13">
    <location>
        <begin position="267"/>
        <end position="293"/>
    </location>
</feature>
<keyword evidence="11" id="KW-0066">ATP synthesis</keyword>
<dbReference type="GO" id="GO:0005743">
    <property type="term" value="C:mitochondrial inner membrane"/>
    <property type="evidence" value="ECO:0007669"/>
    <property type="project" value="UniProtKB-SubCell"/>
</dbReference>
<evidence type="ECO:0000256" key="8">
    <source>
        <dbReference type="ARBA" id="ARBA00022989"/>
    </source>
</evidence>
<evidence type="ECO:0000256" key="9">
    <source>
        <dbReference type="ARBA" id="ARBA00023065"/>
    </source>
</evidence>
<dbReference type="NCBIfam" id="NF004482">
    <property type="entry name" value="PRK05815.2-4"/>
    <property type="match status" value="1"/>
</dbReference>
<evidence type="ECO:0000256" key="10">
    <source>
        <dbReference type="ARBA" id="ARBA00023136"/>
    </source>
</evidence>
<dbReference type="EMBL" id="KY362374">
    <property type="protein sequence ID" value="ASR12316.1"/>
    <property type="molecule type" value="Genomic_DNA"/>
</dbReference>
<evidence type="ECO:0000256" key="7">
    <source>
        <dbReference type="ARBA" id="ARBA00022781"/>
    </source>
</evidence>
<keyword evidence="4" id="KW-0813">Transport</keyword>
<organism evidence="14">
    <name type="scientific">Hypogymnia vittata</name>
    <dbReference type="NCBI Taxonomy" id="315943"/>
    <lineage>
        <taxon>Eukaryota</taxon>
        <taxon>Fungi</taxon>
        <taxon>Dikarya</taxon>
        <taxon>Ascomycota</taxon>
        <taxon>Pezizomycotina</taxon>
        <taxon>Lecanoromycetes</taxon>
        <taxon>OSLEUM clade</taxon>
        <taxon>Lecanoromycetidae</taxon>
        <taxon>Lecanorales</taxon>
        <taxon>Lecanorineae</taxon>
        <taxon>Parmeliaceae</taxon>
        <taxon>Hypogymnia</taxon>
    </lineage>
</organism>
<dbReference type="InterPro" id="IPR000568">
    <property type="entry name" value="ATP_synth_F0_asu"/>
</dbReference>